<comment type="caution">
    <text evidence="2">The sequence shown here is derived from an EMBL/GenBank/DDBJ whole genome shotgun (WGS) entry which is preliminary data.</text>
</comment>
<evidence type="ECO:0000313" key="2">
    <source>
        <dbReference type="EMBL" id="CAI5724548.1"/>
    </source>
</evidence>
<evidence type="ECO:0000313" key="3">
    <source>
        <dbReference type="Proteomes" id="UP001162029"/>
    </source>
</evidence>
<dbReference type="Proteomes" id="UP001162029">
    <property type="component" value="Unassembled WGS sequence"/>
</dbReference>
<keyword evidence="3" id="KW-1185">Reference proteome</keyword>
<accession>A0AAV0TMV9</accession>
<gene>
    <name evidence="2" type="ORF">PDE001_LOCUS3151</name>
</gene>
<reference evidence="2" key="1">
    <citation type="submission" date="2022-12" db="EMBL/GenBank/DDBJ databases">
        <authorList>
            <person name="Webb A."/>
        </authorList>
    </citation>
    <scope>NUCLEOTIDE SEQUENCE</scope>
    <source>
        <strain evidence="2">Pd1</strain>
    </source>
</reference>
<name>A0AAV0TMV9_9STRA</name>
<protein>
    <recommendedName>
        <fullName evidence="4">Clathrin light chain</fullName>
    </recommendedName>
</protein>
<dbReference type="EMBL" id="CANTFM010000534">
    <property type="protein sequence ID" value="CAI5724548.1"/>
    <property type="molecule type" value="Genomic_DNA"/>
</dbReference>
<dbReference type="AlphaFoldDB" id="A0AAV0TMV9"/>
<sequence length="149" mass="17067">MTGEYRANRTFHSICNDEGKRPDEMLYLELEQRDSSVSIASDLGMGLALNDDDDETMWNDEPLGGDDASGQNNTDIPILQHAPRKSMEEWADEDDEEENWKEALQDRVNQLELAFQQNDDSVAAQWRRQLEQQQVQLLSVPDLRSLDGL</sequence>
<evidence type="ECO:0008006" key="4">
    <source>
        <dbReference type="Google" id="ProtNLM"/>
    </source>
</evidence>
<evidence type="ECO:0000256" key="1">
    <source>
        <dbReference type="SAM" id="MobiDB-lite"/>
    </source>
</evidence>
<organism evidence="2 3">
    <name type="scientific">Peronospora destructor</name>
    <dbReference type="NCBI Taxonomy" id="86335"/>
    <lineage>
        <taxon>Eukaryota</taxon>
        <taxon>Sar</taxon>
        <taxon>Stramenopiles</taxon>
        <taxon>Oomycota</taxon>
        <taxon>Peronosporomycetes</taxon>
        <taxon>Peronosporales</taxon>
        <taxon>Peronosporaceae</taxon>
        <taxon>Peronospora</taxon>
    </lineage>
</organism>
<proteinExistence type="predicted"/>
<feature type="region of interest" description="Disordered" evidence="1">
    <location>
        <begin position="51"/>
        <end position="76"/>
    </location>
</feature>